<keyword evidence="7" id="KW-0547">Nucleotide-binding</keyword>
<evidence type="ECO:0000256" key="9">
    <source>
        <dbReference type="ARBA" id="ARBA00022840"/>
    </source>
</evidence>
<dbReference type="PANTHER" id="PTHR45453">
    <property type="entry name" value="PHOSPHATE REGULON SENSOR PROTEIN PHOR"/>
    <property type="match status" value="1"/>
</dbReference>
<comment type="subcellular location">
    <subcellularLocation>
        <location evidence="2">Cell membrane</location>
        <topology evidence="2">Multi-pass membrane protein</topology>
    </subcellularLocation>
</comment>
<keyword evidence="6" id="KW-0808">Transferase</keyword>
<organism evidence="14 15">
    <name type="scientific">Lysinibacillus halotolerans</name>
    <dbReference type="NCBI Taxonomy" id="1368476"/>
    <lineage>
        <taxon>Bacteria</taxon>
        <taxon>Bacillati</taxon>
        <taxon>Bacillota</taxon>
        <taxon>Bacilli</taxon>
        <taxon>Bacillales</taxon>
        <taxon>Bacillaceae</taxon>
        <taxon>Lysinibacillus</taxon>
    </lineage>
</organism>
<dbReference type="InterPro" id="IPR003594">
    <property type="entry name" value="HATPase_dom"/>
</dbReference>
<keyword evidence="11" id="KW-0472">Membrane</keyword>
<dbReference type="InterPro" id="IPR003661">
    <property type="entry name" value="HisK_dim/P_dom"/>
</dbReference>
<evidence type="ECO:0000259" key="13">
    <source>
        <dbReference type="PROSITE" id="PS50885"/>
    </source>
</evidence>
<comment type="caution">
    <text evidence="14">The sequence shown here is derived from an EMBL/GenBank/DDBJ whole genome shotgun (WGS) entry which is preliminary data.</text>
</comment>
<name>A0A3M8HAE0_9BACI</name>
<dbReference type="CDD" id="cd06225">
    <property type="entry name" value="HAMP"/>
    <property type="match status" value="1"/>
</dbReference>
<evidence type="ECO:0000256" key="8">
    <source>
        <dbReference type="ARBA" id="ARBA00022777"/>
    </source>
</evidence>
<dbReference type="SUPFAM" id="SSF158472">
    <property type="entry name" value="HAMP domain-like"/>
    <property type="match status" value="1"/>
</dbReference>
<feature type="domain" description="HAMP" evidence="13">
    <location>
        <begin position="187"/>
        <end position="240"/>
    </location>
</feature>
<evidence type="ECO:0000256" key="11">
    <source>
        <dbReference type="ARBA" id="ARBA00023136"/>
    </source>
</evidence>
<dbReference type="GO" id="GO:0016036">
    <property type="term" value="P:cellular response to phosphate starvation"/>
    <property type="evidence" value="ECO:0007669"/>
    <property type="project" value="TreeGrafter"/>
</dbReference>
<proteinExistence type="predicted"/>
<dbReference type="Proteomes" id="UP000279909">
    <property type="component" value="Unassembled WGS sequence"/>
</dbReference>
<feature type="domain" description="Histidine kinase" evidence="12">
    <location>
        <begin position="248"/>
        <end position="464"/>
    </location>
</feature>
<dbReference type="PRINTS" id="PR00344">
    <property type="entry name" value="BCTRLSENSOR"/>
</dbReference>
<dbReference type="GO" id="GO:0005886">
    <property type="term" value="C:plasma membrane"/>
    <property type="evidence" value="ECO:0007669"/>
    <property type="project" value="UniProtKB-SubCell"/>
</dbReference>
<dbReference type="OrthoDB" id="9813151at2"/>
<keyword evidence="5" id="KW-0597">Phosphoprotein</keyword>
<dbReference type="InterPro" id="IPR003660">
    <property type="entry name" value="HAMP_dom"/>
</dbReference>
<dbReference type="EMBL" id="RHLQ01000015">
    <property type="protein sequence ID" value="RNC99403.1"/>
    <property type="molecule type" value="Genomic_DNA"/>
</dbReference>
<dbReference type="SUPFAM" id="SSF55874">
    <property type="entry name" value="ATPase domain of HSP90 chaperone/DNA topoisomerase II/histidine kinase"/>
    <property type="match status" value="1"/>
</dbReference>
<evidence type="ECO:0000256" key="6">
    <source>
        <dbReference type="ARBA" id="ARBA00022679"/>
    </source>
</evidence>
<evidence type="ECO:0000313" key="14">
    <source>
        <dbReference type="EMBL" id="RNC99403.1"/>
    </source>
</evidence>
<dbReference type="GO" id="GO:0000155">
    <property type="term" value="F:phosphorelay sensor kinase activity"/>
    <property type="evidence" value="ECO:0007669"/>
    <property type="project" value="InterPro"/>
</dbReference>
<dbReference type="SMART" id="SM00388">
    <property type="entry name" value="HisKA"/>
    <property type="match status" value="1"/>
</dbReference>
<dbReference type="Pfam" id="PF00672">
    <property type="entry name" value="HAMP"/>
    <property type="match status" value="1"/>
</dbReference>
<dbReference type="GO" id="GO:0004721">
    <property type="term" value="F:phosphoprotein phosphatase activity"/>
    <property type="evidence" value="ECO:0007669"/>
    <property type="project" value="TreeGrafter"/>
</dbReference>
<dbReference type="InterPro" id="IPR036890">
    <property type="entry name" value="HATPase_C_sf"/>
</dbReference>
<dbReference type="Gene3D" id="3.30.565.10">
    <property type="entry name" value="Histidine kinase-like ATPase, C-terminal domain"/>
    <property type="match status" value="1"/>
</dbReference>
<dbReference type="SMART" id="SM00304">
    <property type="entry name" value="HAMP"/>
    <property type="match status" value="1"/>
</dbReference>
<accession>A0A3M8HAE0</accession>
<comment type="catalytic activity">
    <reaction evidence="1">
        <text>ATP + protein L-histidine = ADP + protein N-phospho-L-histidine.</text>
        <dbReference type="EC" id="2.7.13.3"/>
    </reaction>
</comment>
<dbReference type="InterPro" id="IPR005467">
    <property type="entry name" value="His_kinase_dom"/>
</dbReference>
<evidence type="ECO:0000313" key="15">
    <source>
        <dbReference type="Proteomes" id="UP000279909"/>
    </source>
</evidence>
<dbReference type="AlphaFoldDB" id="A0A3M8HAE0"/>
<dbReference type="RefSeq" id="WP_122971726.1">
    <property type="nucleotide sequence ID" value="NZ_RHLQ01000015.1"/>
</dbReference>
<dbReference type="Gene3D" id="6.10.340.10">
    <property type="match status" value="1"/>
</dbReference>
<keyword evidence="4" id="KW-1003">Cell membrane</keyword>
<dbReference type="Pfam" id="PF00512">
    <property type="entry name" value="HisKA"/>
    <property type="match status" value="1"/>
</dbReference>
<evidence type="ECO:0000256" key="4">
    <source>
        <dbReference type="ARBA" id="ARBA00022475"/>
    </source>
</evidence>
<dbReference type="EC" id="2.7.13.3" evidence="3"/>
<dbReference type="Pfam" id="PF02518">
    <property type="entry name" value="HATPase_c"/>
    <property type="match status" value="1"/>
</dbReference>
<evidence type="ECO:0000256" key="1">
    <source>
        <dbReference type="ARBA" id="ARBA00000085"/>
    </source>
</evidence>
<keyword evidence="10" id="KW-0902">Two-component regulatory system</keyword>
<keyword evidence="15" id="KW-1185">Reference proteome</keyword>
<evidence type="ECO:0000256" key="3">
    <source>
        <dbReference type="ARBA" id="ARBA00012438"/>
    </source>
</evidence>
<evidence type="ECO:0000256" key="5">
    <source>
        <dbReference type="ARBA" id="ARBA00022553"/>
    </source>
</evidence>
<dbReference type="InterPro" id="IPR036097">
    <property type="entry name" value="HisK_dim/P_sf"/>
</dbReference>
<dbReference type="InterPro" id="IPR004358">
    <property type="entry name" value="Sig_transdc_His_kin-like_C"/>
</dbReference>
<protein>
    <recommendedName>
        <fullName evidence="3">histidine kinase</fullName>
        <ecNumber evidence="3">2.7.13.3</ecNumber>
    </recommendedName>
</protein>
<dbReference type="CDD" id="cd00082">
    <property type="entry name" value="HisKA"/>
    <property type="match status" value="1"/>
</dbReference>
<dbReference type="Gene3D" id="1.10.287.130">
    <property type="match status" value="1"/>
</dbReference>
<keyword evidence="9" id="KW-0067">ATP-binding</keyword>
<evidence type="ECO:0000259" key="12">
    <source>
        <dbReference type="PROSITE" id="PS50109"/>
    </source>
</evidence>
<evidence type="ECO:0000256" key="10">
    <source>
        <dbReference type="ARBA" id="ARBA00023012"/>
    </source>
</evidence>
<gene>
    <name evidence="14" type="ORF">EC501_07725</name>
</gene>
<dbReference type="PANTHER" id="PTHR45453:SF1">
    <property type="entry name" value="PHOSPHATE REGULON SENSOR PROTEIN PHOR"/>
    <property type="match status" value="1"/>
</dbReference>
<dbReference type="PROSITE" id="PS50109">
    <property type="entry name" value="HIS_KIN"/>
    <property type="match status" value="1"/>
</dbReference>
<sequence length="468" mass="53637">MSIKNKRVSLLTYWTSRYVLTLCIGLLIISLIFAMWIRHTTLEYRLEMMTFMAEDTVKRITDTPKELPKSIEERDWFNFRDIDPIVYIVDQTGELVSVNRPFNPLVDIDFNELLQNKELSKIKSPSTNETYYVVKKEIEMENEVVGWVFVLETKQHLTEVKQQYGQLAIFIIALGILGWVAIYFLSRRLSRPIMKVAEAAKQVQSGNYHIQLSSSIKENEVYELVSSFKDMASRLQQLEKTRTELLAGVTHELKTPVTSISGLLQAVKDGVVTGDEAEEFIKMALVETTKMKTMVGDLLAFNSFAVDAVPVKINHYEINRLIADIFSQWKATLPDRQIDFDYHCLEREVFVLADLVRIQQIVTNLLTNASQSMIDDGKITITLEEREHDVTVFVKDTGSGINKEDQPFIFERFFRGENKKYTVRGLGLGLPLSKMMAQSIGGDLQLKESNQSGTCFELLLKKVKRSED</sequence>
<evidence type="ECO:0000256" key="2">
    <source>
        <dbReference type="ARBA" id="ARBA00004651"/>
    </source>
</evidence>
<dbReference type="GO" id="GO:0005524">
    <property type="term" value="F:ATP binding"/>
    <property type="evidence" value="ECO:0007669"/>
    <property type="project" value="UniProtKB-KW"/>
</dbReference>
<reference evidence="14 15" key="1">
    <citation type="journal article" date="2014" name="Int. J. Syst. Evol. Microbiol.">
        <title>Lysinibacillus halotolerans sp. nov., isolated from saline-alkaline soil.</title>
        <authorList>
            <person name="Kong D."/>
            <person name="Wang Y."/>
            <person name="Zhao B."/>
            <person name="Li Y."/>
            <person name="Song J."/>
            <person name="Zhai Y."/>
            <person name="Zhang C."/>
            <person name="Wang H."/>
            <person name="Chen X."/>
            <person name="Zhao B."/>
            <person name="Ruan Z."/>
        </authorList>
    </citation>
    <scope>NUCLEOTIDE SEQUENCE [LARGE SCALE GENOMIC DNA]</scope>
    <source>
        <strain evidence="14 15">MCCC 1A12703</strain>
    </source>
</reference>
<keyword evidence="8 14" id="KW-0418">Kinase</keyword>
<dbReference type="SMART" id="SM00387">
    <property type="entry name" value="HATPase_c"/>
    <property type="match status" value="1"/>
</dbReference>
<dbReference type="SUPFAM" id="SSF47384">
    <property type="entry name" value="Homodimeric domain of signal transducing histidine kinase"/>
    <property type="match status" value="1"/>
</dbReference>
<dbReference type="PROSITE" id="PS50885">
    <property type="entry name" value="HAMP"/>
    <property type="match status" value="1"/>
</dbReference>
<evidence type="ECO:0000256" key="7">
    <source>
        <dbReference type="ARBA" id="ARBA00022741"/>
    </source>
</evidence>
<dbReference type="InterPro" id="IPR050351">
    <property type="entry name" value="BphY/WalK/GraS-like"/>
</dbReference>